<dbReference type="InterPro" id="IPR039043">
    <property type="entry name" value="ZFPL1"/>
</dbReference>
<name>A4VB05_PLADU</name>
<feature type="domain" description="RING-type" evidence="4">
    <location>
        <begin position="16"/>
        <end position="67"/>
    </location>
</feature>
<evidence type="ECO:0000259" key="4">
    <source>
        <dbReference type="PROSITE" id="PS50089"/>
    </source>
</evidence>
<dbReference type="GO" id="GO:0016020">
    <property type="term" value="C:membrane"/>
    <property type="evidence" value="ECO:0007669"/>
    <property type="project" value="UniProtKB-SubCell"/>
</dbReference>
<keyword evidence="1 3" id="KW-0863">Zinc-finger</keyword>
<dbReference type="PANTHER" id="PTHR12981">
    <property type="entry name" value="ZINC FINGER PROTEIN-LIKE 1"/>
    <property type="match status" value="1"/>
</dbReference>
<evidence type="ECO:0000256" key="1">
    <source>
        <dbReference type="ARBA" id="ARBA00022771"/>
    </source>
</evidence>
<dbReference type="GO" id="GO:0008270">
    <property type="term" value="F:zinc ion binding"/>
    <property type="evidence" value="ECO:0007669"/>
    <property type="project" value="UniProtKB-KW"/>
</dbReference>
<accession>A4VB05</accession>
<keyword evidence="2" id="KW-0862">Zinc</keyword>
<dbReference type="CDD" id="cd16487">
    <property type="entry name" value="mRING-H2-C3DHC3_ZFPL1"/>
    <property type="match status" value="1"/>
</dbReference>
<dbReference type="InterPro" id="IPR013083">
    <property type="entry name" value="Znf_RING/FYVE/PHD"/>
</dbReference>
<dbReference type="EMBL" id="AM697688">
    <property type="protein sequence ID" value="CAM91776.1"/>
    <property type="molecule type" value="mRNA"/>
</dbReference>
<evidence type="ECO:0000256" key="3">
    <source>
        <dbReference type="PROSITE-ProRule" id="PRU00175"/>
    </source>
</evidence>
<dbReference type="InterPro" id="IPR058730">
    <property type="entry name" value="U-box_ZFPL1-like"/>
</dbReference>
<keyword evidence="1 3" id="KW-0479">Metal-binding</keyword>
<dbReference type="GO" id="GO:0005794">
    <property type="term" value="C:Golgi apparatus"/>
    <property type="evidence" value="ECO:0007669"/>
    <property type="project" value="TreeGrafter"/>
</dbReference>
<dbReference type="Gene3D" id="3.30.40.10">
    <property type="entry name" value="Zinc/RING finger domain, C3HC4 (zinc finger)"/>
    <property type="match status" value="1"/>
</dbReference>
<protein>
    <recommendedName>
        <fullName evidence="4">RING-type domain-containing protein</fullName>
    </recommendedName>
</protein>
<evidence type="ECO:0000256" key="2">
    <source>
        <dbReference type="ARBA" id="ARBA00022833"/>
    </source>
</evidence>
<evidence type="ECO:0000313" key="5">
    <source>
        <dbReference type="EMBL" id="CAM91776.1"/>
    </source>
</evidence>
<dbReference type="SUPFAM" id="SSF57850">
    <property type="entry name" value="RING/U-box"/>
    <property type="match status" value="1"/>
</dbReference>
<reference evidence="5" key="1">
    <citation type="submission" date="2007-04" db="EMBL/GenBank/DDBJ databases">
        <title>Analysis of the immune-related transcriptome of an bilaterian model, the marine annelid Platynereis dumerilii.</title>
        <authorList>
            <person name="Altincicek B."/>
            <person name="Vilcinskas A."/>
        </authorList>
    </citation>
    <scope>NUCLEOTIDE SEQUENCE</scope>
    <source>
        <strain evidence="5">Hauenschild</strain>
        <tissue evidence="5">Whole animal</tissue>
    </source>
</reference>
<dbReference type="InterPro" id="IPR001841">
    <property type="entry name" value="Znf_RING"/>
</dbReference>
<organism evidence="5">
    <name type="scientific">Platynereis dumerilii</name>
    <name type="common">Dumeril's clam worm</name>
    <dbReference type="NCBI Taxonomy" id="6359"/>
    <lineage>
        <taxon>Eukaryota</taxon>
        <taxon>Metazoa</taxon>
        <taxon>Spiralia</taxon>
        <taxon>Lophotrochozoa</taxon>
        <taxon>Annelida</taxon>
        <taxon>Polychaeta</taxon>
        <taxon>Errantia</taxon>
        <taxon>Phyllodocida</taxon>
        <taxon>Nereididae</taxon>
        <taxon>Platynereis</taxon>
    </lineage>
</organism>
<dbReference type="AlphaFoldDB" id="A4VB05"/>
<dbReference type="PROSITE" id="PS50089">
    <property type="entry name" value="ZF_RING_2"/>
    <property type="match status" value="1"/>
</dbReference>
<proteinExistence type="evidence at transcript level"/>
<feature type="non-terminal residue" evidence="5">
    <location>
        <position position="201"/>
    </location>
</feature>
<dbReference type="PANTHER" id="PTHR12981:SF0">
    <property type="entry name" value="ZINC FINGER PROTEIN-LIKE 1"/>
    <property type="match status" value="1"/>
</dbReference>
<sequence>QSYLQWLQDSDYDPMCQLCKTDLSSEDSGDCVRLVCYDVFHWKCLDKYARGFPANTAPAGYTCPSCKSCIFLAPNVASPVAETLRKILIQVNWARAGLGLPLIDEPEQTESESNLGRQKAWQGSTNIPQNSAMIHAGGPIEKPNTTDYTQYGMHQSVVSMDDSTPYARGTDKLDFNPRKLFDSTREDQSLLNLSSHGHDDD</sequence>
<dbReference type="Pfam" id="PF25998">
    <property type="entry name" value="U-box_ZFPL1"/>
    <property type="match status" value="1"/>
</dbReference>
<feature type="non-terminal residue" evidence="5">
    <location>
        <position position="1"/>
    </location>
</feature>